<name>A0A1I2PN82_9CLOT</name>
<organism evidence="2 3">
    <name type="scientific">Clostridium cadaveris</name>
    <dbReference type="NCBI Taxonomy" id="1529"/>
    <lineage>
        <taxon>Bacteria</taxon>
        <taxon>Bacillati</taxon>
        <taxon>Bacillota</taxon>
        <taxon>Clostridia</taxon>
        <taxon>Eubacteriales</taxon>
        <taxon>Clostridiaceae</taxon>
        <taxon>Clostridium</taxon>
    </lineage>
</organism>
<feature type="region of interest" description="Disordered" evidence="1">
    <location>
        <begin position="1"/>
        <end position="45"/>
    </location>
</feature>
<accession>A0A1I2PN82</accession>
<proteinExistence type="predicted"/>
<protein>
    <submittedName>
        <fullName evidence="2">Uncharacterized protein</fullName>
    </submittedName>
</protein>
<dbReference type="AlphaFoldDB" id="A0A1I2PN82"/>
<dbReference type="GeneID" id="90546405"/>
<dbReference type="STRING" id="1529.SAMN04487885_13115"/>
<dbReference type="Proteomes" id="UP000182135">
    <property type="component" value="Unassembled WGS sequence"/>
</dbReference>
<gene>
    <name evidence="2" type="ORF">SAMN04487885_13115</name>
</gene>
<keyword evidence="3" id="KW-1185">Reference proteome</keyword>
<evidence type="ECO:0000313" key="2">
    <source>
        <dbReference type="EMBL" id="SFG17705.1"/>
    </source>
</evidence>
<dbReference type="EMBL" id="FOOE01000031">
    <property type="protein sequence ID" value="SFG17705.1"/>
    <property type="molecule type" value="Genomic_DNA"/>
</dbReference>
<dbReference type="RefSeq" id="WP_168971997.1">
    <property type="nucleotide sequence ID" value="NZ_BAAACD010000016.1"/>
</dbReference>
<reference evidence="2 3" key="1">
    <citation type="submission" date="2016-10" db="EMBL/GenBank/DDBJ databases">
        <authorList>
            <person name="de Groot N.N."/>
        </authorList>
    </citation>
    <scope>NUCLEOTIDE SEQUENCE [LARGE SCALE GENOMIC DNA]</scope>
    <source>
        <strain evidence="2 3">NLAE-zl-G419</strain>
    </source>
</reference>
<dbReference type="NCBIfam" id="NF040919">
    <property type="entry name" value="Clostri_philic"/>
    <property type="match status" value="1"/>
</dbReference>
<evidence type="ECO:0000256" key="1">
    <source>
        <dbReference type="SAM" id="MobiDB-lite"/>
    </source>
</evidence>
<evidence type="ECO:0000313" key="3">
    <source>
        <dbReference type="Proteomes" id="UP000182135"/>
    </source>
</evidence>
<sequence>MVNKPGACNRVQKGKRRQKLHADQNNVGDPKNKPEYKNFNGEPIE</sequence>